<keyword evidence="3" id="KW-0378">Hydrolase</keyword>
<dbReference type="Proteomes" id="UP000290545">
    <property type="component" value="Unassembled WGS sequence"/>
</dbReference>
<evidence type="ECO:0000256" key="3">
    <source>
        <dbReference type="ARBA" id="ARBA00022801"/>
    </source>
</evidence>
<dbReference type="PRINTS" id="PR00742">
    <property type="entry name" value="GLHYDRLASE35"/>
</dbReference>
<gene>
    <name evidence="9" type="ORF">ESB13_08655</name>
</gene>
<reference evidence="9 10" key="1">
    <citation type="submission" date="2019-01" db="EMBL/GenBank/DDBJ databases">
        <title>Filimonas sp. strain TTM-71.</title>
        <authorList>
            <person name="Chen W.-M."/>
        </authorList>
    </citation>
    <scope>NUCLEOTIDE SEQUENCE [LARGE SCALE GENOMIC DNA]</scope>
    <source>
        <strain evidence="9 10">TTM-71</strain>
    </source>
</reference>
<feature type="transmembrane region" description="Helical" evidence="7">
    <location>
        <begin position="21"/>
        <end position="40"/>
    </location>
</feature>
<keyword evidence="7" id="KW-0472">Membrane</keyword>
<feature type="domain" description="F5/8 type C" evidence="8">
    <location>
        <begin position="701"/>
        <end position="803"/>
    </location>
</feature>
<evidence type="ECO:0000313" key="9">
    <source>
        <dbReference type="EMBL" id="RXK86850.1"/>
    </source>
</evidence>
<evidence type="ECO:0000313" key="10">
    <source>
        <dbReference type="Proteomes" id="UP000290545"/>
    </source>
</evidence>
<dbReference type="InterPro" id="IPR008979">
    <property type="entry name" value="Galactose-bd-like_sf"/>
</dbReference>
<evidence type="ECO:0000259" key="8">
    <source>
        <dbReference type="PROSITE" id="PS50022"/>
    </source>
</evidence>
<name>A0A4Q1DBZ2_9BACT</name>
<dbReference type="GO" id="GO:0005975">
    <property type="term" value="P:carbohydrate metabolic process"/>
    <property type="evidence" value="ECO:0007669"/>
    <property type="project" value="InterPro"/>
</dbReference>
<comment type="caution">
    <text evidence="9">The sequence shown here is derived from an EMBL/GenBank/DDBJ whole genome shotgun (WGS) entry which is preliminary data.</text>
</comment>
<dbReference type="EMBL" id="SDHZ01000001">
    <property type="protein sequence ID" value="RXK86850.1"/>
    <property type="molecule type" value="Genomic_DNA"/>
</dbReference>
<dbReference type="Pfam" id="PF01301">
    <property type="entry name" value="Glyco_hydro_35"/>
    <property type="match status" value="1"/>
</dbReference>
<dbReference type="InterPro" id="IPR017853">
    <property type="entry name" value="GH"/>
</dbReference>
<sequence>MLCQFVCIKPISHFKADVIKTYLFSVLFFLAFSFSGTVIAQHNFVAGKEQSFLLDGKPFVVRAAELHYPRIPKEYWDHRIKQCKAMGMNTICIYLFWNLHEQQEGKYNFSGENDFVAFIKLVQQNGMYCIVRPGPYICAEWDMGGLPWWLLKKKDLEVRSRYDSLFMSSVRRYMGKVGPMLAPLQIQNGGNIIMVQVENEYGVWGNDQAYMTAVRDMIRNAGLDKVQLFRCDWSSNFDRYELDDVASTLNFGAGANIEDQFKKFREKNPGAPLMCSEYWTGWFDQWGRQHETRGVNTFIGSLKDMLDRNISFSLYMAHGGTSFGQWSGANAPPYAPTISSYDYDAPIDESGHLTPKFFAIRELLSKYLGEGETLGEIPAEQAPLIQLAPIHFTQQAALFANLPQPVQVKDIQPMEMFNQGWGRILYRTTLTPATKERQLVITGVHDWAKVFVNGKPLAQIDRRKSETGEVTIPATSTNARLDILIETTGRVNYGKAILDRKGISGIVQLVNGKDTVTQQNWLVYNLPVDGPFQDKPRYTPIAKTTSLAAAEPAWYKASFQVNQPGDTYLDLSHWTKGMVWINGRSLGRFWNIGPTQTMFLPGTWLKKGSNEIIVTDVQRPDSLVVNSTVNHIYMLGGEQEKPVATKQKQLKLAAEKPVAKGAFSAGSGWKEVMLPATTNARYFCLEALSPQQQGDKQASIAELEIIGEDGSAISSVNWKLVYASSEEAKTNSTADKVFDLQETLIWQTAAKLNYPHSIVIDMGTNIKVKGFRVLPRVDNKKEGMIKDYRFYLKSSPFIISAFQ</sequence>
<organism evidence="9 10">
    <name type="scientific">Filimonas effusa</name>
    <dbReference type="NCBI Taxonomy" id="2508721"/>
    <lineage>
        <taxon>Bacteria</taxon>
        <taxon>Pseudomonadati</taxon>
        <taxon>Bacteroidota</taxon>
        <taxon>Chitinophagia</taxon>
        <taxon>Chitinophagales</taxon>
        <taxon>Chitinophagaceae</taxon>
        <taxon>Filimonas</taxon>
    </lineage>
</organism>
<dbReference type="InterPro" id="IPR048913">
    <property type="entry name" value="BetaGal_gal-bd"/>
</dbReference>
<evidence type="ECO:0000256" key="4">
    <source>
        <dbReference type="ARBA" id="ARBA00023180"/>
    </source>
</evidence>
<dbReference type="InterPro" id="IPR001944">
    <property type="entry name" value="Glycoside_Hdrlase_35"/>
</dbReference>
<dbReference type="Pfam" id="PF21467">
    <property type="entry name" value="BetaGal_gal-bd"/>
    <property type="match status" value="1"/>
</dbReference>
<evidence type="ECO:0000256" key="2">
    <source>
        <dbReference type="ARBA" id="ARBA00022729"/>
    </source>
</evidence>
<dbReference type="FunFam" id="3.20.20.80:FF:000017">
    <property type="entry name" value="Beta-galactosidase"/>
    <property type="match status" value="1"/>
</dbReference>
<protein>
    <submittedName>
        <fullName evidence="9">Beta-galactosidase</fullName>
    </submittedName>
</protein>
<dbReference type="Gene3D" id="3.20.20.80">
    <property type="entry name" value="Glycosidases"/>
    <property type="match status" value="1"/>
</dbReference>
<evidence type="ECO:0000256" key="5">
    <source>
        <dbReference type="ARBA" id="ARBA00023295"/>
    </source>
</evidence>
<dbReference type="Pfam" id="PF21317">
    <property type="entry name" value="BetaGal_ABD_1"/>
    <property type="match status" value="1"/>
</dbReference>
<dbReference type="PANTHER" id="PTHR23421">
    <property type="entry name" value="BETA-GALACTOSIDASE RELATED"/>
    <property type="match status" value="1"/>
</dbReference>
<keyword evidence="7" id="KW-0812">Transmembrane</keyword>
<dbReference type="PROSITE" id="PS50022">
    <property type="entry name" value="FA58C_3"/>
    <property type="match status" value="1"/>
</dbReference>
<dbReference type="InterPro" id="IPR048912">
    <property type="entry name" value="BetaGal1-like_ABD1"/>
</dbReference>
<evidence type="ECO:0000256" key="1">
    <source>
        <dbReference type="ARBA" id="ARBA00009809"/>
    </source>
</evidence>
<evidence type="ECO:0000256" key="6">
    <source>
        <dbReference type="RuleBase" id="RU003679"/>
    </source>
</evidence>
<keyword evidence="2" id="KW-0732">Signal</keyword>
<dbReference type="RefSeq" id="WP_129002599.1">
    <property type="nucleotide sequence ID" value="NZ_SDHZ01000001.1"/>
</dbReference>
<dbReference type="OrthoDB" id="703126at2"/>
<keyword evidence="7" id="KW-1133">Transmembrane helix</keyword>
<dbReference type="InterPro" id="IPR031330">
    <property type="entry name" value="Gly_Hdrlase_35_cat"/>
</dbReference>
<evidence type="ECO:0000256" key="7">
    <source>
        <dbReference type="SAM" id="Phobius"/>
    </source>
</evidence>
<dbReference type="AlphaFoldDB" id="A0A4Q1DBZ2"/>
<proteinExistence type="inferred from homology"/>
<comment type="similarity">
    <text evidence="1 6">Belongs to the glycosyl hydrolase 35 family.</text>
</comment>
<dbReference type="Gene3D" id="2.60.120.260">
    <property type="entry name" value="Galactose-binding domain-like"/>
    <property type="match status" value="4"/>
</dbReference>
<keyword evidence="4" id="KW-0325">Glycoprotein</keyword>
<accession>A0A4Q1DBZ2</accession>
<dbReference type="SUPFAM" id="SSF51445">
    <property type="entry name" value="(Trans)glycosidases"/>
    <property type="match status" value="1"/>
</dbReference>
<keyword evidence="10" id="KW-1185">Reference proteome</keyword>
<keyword evidence="5" id="KW-0326">Glycosidase</keyword>
<dbReference type="GO" id="GO:0004553">
    <property type="term" value="F:hydrolase activity, hydrolyzing O-glycosyl compounds"/>
    <property type="evidence" value="ECO:0007669"/>
    <property type="project" value="InterPro"/>
</dbReference>
<dbReference type="SUPFAM" id="SSF49785">
    <property type="entry name" value="Galactose-binding domain-like"/>
    <property type="match status" value="2"/>
</dbReference>
<dbReference type="InterPro" id="IPR000421">
    <property type="entry name" value="FA58C"/>
</dbReference>